<organism evidence="1">
    <name type="scientific">Clandestinovirus</name>
    <dbReference type="NCBI Taxonomy" id="2831644"/>
    <lineage>
        <taxon>Viruses</taxon>
    </lineage>
</organism>
<proteinExistence type="predicted"/>
<accession>A0A8F8KLC5</accession>
<evidence type="ECO:0000313" key="1">
    <source>
        <dbReference type="EMBL" id="QYA18479.1"/>
    </source>
</evidence>
<sequence>MDRIAKLEQTCETLLARVAELEKKMEPKVSVDQSNLFAAVPQAVIGDMAMYLASNRGQHVGIMFEKSHGFLITPESITAEHGYCSPLDVTKYILIGLQKRNITKMEFKNAIKQIGLLSFLTKFNAHLE</sequence>
<reference evidence="1" key="1">
    <citation type="submission" date="2021-06" db="EMBL/GenBank/DDBJ databases">
        <authorList>
            <person name="Rolland C."/>
        </authorList>
    </citation>
    <scope>NUCLEOTIDE SEQUENCE</scope>
    <source>
        <strain evidence="1">347.936635</strain>
    </source>
</reference>
<dbReference type="EMBL" id="MZ420154">
    <property type="protein sequence ID" value="QYA18479.1"/>
    <property type="molecule type" value="Genomic_DNA"/>
</dbReference>
<name>A0A8F8KLC5_9VIRU</name>
<protein>
    <submittedName>
        <fullName evidence="1">Uncharacterized protein</fullName>
    </submittedName>
</protein>
<gene>
    <name evidence="1" type="ORF">KOM_12_210</name>
</gene>